<comment type="subcellular location">
    <subcellularLocation>
        <location evidence="1">Mitochondrion</location>
    </subcellularLocation>
</comment>
<keyword evidence="2" id="KW-0496">Mitochondrion</keyword>
<dbReference type="AlphaFoldDB" id="A0AAN6WIL2"/>
<gene>
    <name evidence="4" type="ORF">QBC36DRAFT_285273</name>
</gene>
<dbReference type="EMBL" id="MU866083">
    <property type="protein sequence ID" value="KAK4181906.1"/>
    <property type="molecule type" value="Genomic_DNA"/>
</dbReference>
<dbReference type="PANTHER" id="PTHR28133">
    <property type="entry name" value="REQUIRED FOR RESPIRATORY GROWTH PROTEIN 7, MITOCHONDRIAL"/>
    <property type="match status" value="1"/>
</dbReference>
<sequence length="300" mass="32778">MRRLILSRPSALLRSITAPSVVPRRAFCASAPQLATVPSSETNAIQILEETSITSRPEQLEQPEGSDKLPEPPPAENPLALEPDLPSPYTFPLPIPPSTNHSSLPTFLSYASRNNADPTSTVYIGTHYEYTAILSLSRLCFTLYRVGGRSDYGIDLLGFWSPVPGQAIPLKVLGQCKVTKTVKPQFIRELEGAFIGAPPGWRSKGVIGMLVAEKTATKGVRDAIGRSKWPMVYVVCSREGVISQMLWNQKAVEEGGLEGLGVGSKHRIVEGEQVEEAMLTWRGREVKSPKTKKARGKKSD</sequence>
<organism evidence="4 5">
    <name type="scientific">Triangularia setosa</name>
    <dbReference type="NCBI Taxonomy" id="2587417"/>
    <lineage>
        <taxon>Eukaryota</taxon>
        <taxon>Fungi</taxon>
        <taxon>Dikarya</taxon>
        <taxon>Ascomycota</taxon>
        <taxon>Pezizomycotina</taxon>
        <taxon>Sordariomycetes</taxon>
        <taxon>Sordariomycetidae</taxon>
        <taxon>Sordariales</taxon>
        <taxon>Podosporaceae</taxon>
        <taxon>Triangularia</taxon>
    </lineage>
</organism>
<dbReference type="Pfam" id="PF10356">
    <property type="entry name" value="RRG7"/>
    <property type="match status" value="2"/>
</dbReference>
<evidence type="ECO:0000256" key="3">
    <source>
        <dbReference type="SAM" id="MobiDB-lite"/>
    </source>
</evidence>
<evidence type="ECO:0000313" key="4">
    <source>
        <dbReference type="EMBL" id="KAK4181906.1"/>
    </source>
</evidence>
<name>A0AAN6WIL2_9PEZI</name>
<evidence type="ECO:0000313" key="5">
    <source>
        <dbReference type="Proteomes" id="UP001302321"/>
    </source>
</evidence>
<feature type="region of interest" description="Disordered" evidence="3">
    <location>
        <begin position="50"/>
        <end position="83"/>
    </location>
</feature>
<dbReference type="InterPro" id="IPR018828">
    <property type="entry name" value="RRG7"/>
</dbReference>
<accession>A0AAN6WIL2</accession>
<dbReference type="Proteomes" id="UP001302321">
    <property type="component" value="Unassembled WGS sequence"/>
</dbReference>
<reference evidence="4" key="2">
    <citation type="submission" date="2023-05" db="EMBL/GenBank/DDBJ databases">
        <authorList>
            <consortium name="Lawrence Berkeley National Laboratory"/>
            <person name="Steindorff A."/>
            <person name="Hensen N."/>
            <person name="Bonometti L."/>
            <person name="Westerberg I."/>
            <person name="Brannstrom I.O."/>
            <person name="Guillou S."/>
            <person name="Cros-Aarteil S."/>
            <person name="Calhoun S."/>
            <person name="Haridas S."/>
            <person name="Kuo A."/>
            <person name="Mondo S."/>
            <person name="Pangilinan J."/>
            <person name="Riley R."/>
            <person name="Labutti K."/>
            <person name="Andreopoulos B."/>
            <person name="Lipzen A."/>
            <person name="Chen C."/>
            <person name="Yanf M."/>
            <person name="Daum C."/>
            <person name="Ng V."/>
            <person name="Clum A."/>
            <person name="Ohm R."/>
            <person name="Martin F."/>
            <person name="Silar P."/>
            <person name="Natvig D."/>
            <person name="Lalanne C."/>
            <person name="Gautier V."/>
            <person name="Ament-Velasquez S.L."/>
            <person name="Kruys A."/>
            <person name="Hutchinson M.I."/>
            <person name="Powell A.J."/>
            <person name="Barry K."/>
            <person name="Miller A.N."/>
            <person name="Grigoriev I.V."/>
            <person name="Debuchy R."/>
            <person name="Gladieux P."/>
            <person name="Thoren M.H."/>
            <person name="Johannesson H."/>
        </authorList>
    </citation>
    <scope>NUCLEOTIDE SEQUENCE</scope>
    <source>
        <strain evidence="4">CBS 892.96</strain>
    </source>
</reference>
<dbReference type="PANTHER" id="PTHR28133:SF1">
    <property type="entry name" value="REQUIRED FOR RESPIRATORY GROWTH PROTEIN 7, MITOCHONDRIAL"/>
    <property type="match status" value="1"/>
</dbReference>
<proteinExistence type="predicted"/>
<comment type="caution">
    <text evidence="4">The sequence shown here is derived from an EMBL/GenBank/DDBJ whole genome shotgun (WGS) entry which is preliminary data.</text>
</comment>
<keyword evidence="5" id="KW-1185">Reference proteome</keyword>
<dbReference type="GO" id="GO:0005739">
    <property type="term" value="C:mitochondrion"/>
    <property type="evidence" value="ECO:0007669"/>
    <property type="project" value="UniProtKB-SubCell"/>
</dbReference>
<evidence type="ECO:0000256" key="2">
    <source>
        <dbReference type="ARBA" id="ARBA00023128"/>
    </source>
</evidence>
<reference evidence="4" key="1">
    <citation type="journal article" date="2023" name="Mol. Phylogenet. Evol.">
        <title>Genome-scale phylogeny and comparative genomics of the fungal order Sordariales.</title>
        <authorList>
            <person name="Hensen N."/>
            <person name="Bonometti L."/>
            <person name="Westerberg I."/>
            <person name="Brannstrom I.O."/>
            <person name="Guillou S."/>
            <person name="Cros-Aarteil S."/>
            <person name="Calhoun S."/>
            <person name="Haridas S."/>
            <person name="Kuo A."/>
            <person name="Mondo S."/>
            <person name="Pangilinan J."/>
            <person name="Riley R."/>
            <person name="LaButti K."/>
            <person name="Andreopoulos B."/>
            <person name="Lipzen A."/>
            <person name="Chen C."/>
            <person name="Yan M."/>
            <person name="Daum C."/>
            <person name="Ng V."/>
            <person name="Clum A."/>
            <person name="Steindorff A."/>
            <person name="Ohm R.A."/>
            <person name="Martin F."/>
            <person name="Silar P."/>
            <person name="Natvig D.O."/>
            <person name="Lalanne C."/>
            <person name="Gautier V."/>
            <person name="Ament-Velasquez S.L."/>
            <person name="Kruys A."/>
            <person name="Hutchinson M.I."/>
            <person name="Powell A.J."/>
            <person name="Barry K."/>
            <person name="Miller A.N."/>
            <person name="Grigoriev I.V."/>
            <person name="Debuchy R."/>
            <person name="Gladieux P."/>
            <person name="Hiltunen Thoren M."/>
            <person name="Johannesson H."/>
        </authorList>
    </citation>
    <scope>NUCLEOTIDE SEQUENCE</scope>
    <source>
        <strain evidence="4">CBS 892.96</strain>
    </source>
</reference>
<protein>
    <submittedName>
        <fullName evidence="4">Uncharacterized protein</fullName>
    </submittedName>
</protein>
<evidence type="ECO:0000256" key="1">
    <source>
        <dbReference type="ARBA" id="ARBA00004173"/>
    </source>
</evidence>